<evidence type="ECO:0000259" key="2">
    <source>
        <dbReference type="Pfam" id="PF01878"/>
    </source>
</evidence>
<dbReference type="AlphaFoldDB" id="E5XU49"/>
<sequence>MRHWLGVVSHEHVRRGVELGFAQANHGKRNLLARMRRGDWLVYYSSRERIRDGAQVHAFTAIGQVADDEPWQADEGRLSPSGASGDFVRESCPRPWRRRVQYDRTASIVPIAALRERLDLASGPHWGIQLRRGLIELGEDDFRLIHGAMVLGSTGQALGKAG</sequence>
<dbReference type="EMBL" id="ACZI02000001">
    <property type="protein sequence ID" value="EFV12112.1"/>
    <property type="molecule type" value="Genomic_DNA"/>
</dbReference>
<dbReference type="eggNOG" id="COG1673">
    <property type="taxonomic scope" value="Bacteria"/>
</dbReference>
<comment type="caution">
    <text evidence="3">The sequence shown here is derived from an EMBL/GenBank/DDBJ whole genome shotgun (WGS) entry which is preliminary data.</text>
</comment>
<dbReference type="InterPro" id="IPR022996">
    <property type="entry name" value="UPF0310"/>
</dbReference>
<dbReference type="SUPFAM" id="SSF88697">
    <property type="entry name" value="PUA domain-like"/>
    <property type="match status" value="1"/>
</dbReference>
<feature type="domain" description="EVE" evidence="2">
    <location>
        <begin position="3"/>
        <end position="146"/>
    </location>
</feature>
<dbReference type="Gene3D" id="3.10.590.10">
    <property type="entry name" value="ph1033 like domains"/>
    <property type="match status" value="1"/>
</dbReference>
<protein>
    <recommendedName>
        <fullName evidence="1">UPF0310 protein HMPREF9336_03021</fullName>
    </recommendedName>
</protein>
<dbReference type="InterPro" id="IPR015947">
    <property type="entry name" value="PUA-like_sf"/>
</dbReference>
<comment type="similarity">
    <text evidence="1">Belongs to the UPF0310 family.</text>
</comment>
<organism evidence="3 4">
    <name type="scientific">Segniliparus rugosus (strain ATCC BAA-974 / DSM 45345 / CCUG 50838 / CIP 108380 / JCM 13579 / CDC 945)</name>
    <dbReference type="NCBI Taxonomy" id="679197"/>
    <lineage>
        <taxon>Bacteria</taxon>
        <taxon>Bacillati</taxon>
        <taxon>Actinomycetota</taxon>
        <taxon>Actinomycetes</taxon>
        <taxon>Mycobacteriales</taxon>
        <taxon>Segniliparaceae</taxon>
        <taxon>Segniliparus</taxon>
    </lineage>
</organism>
<dbReference type="RefSeq" id="WP_007471683.1">
    <property type="nucleotide sequence ID" value="NZ_KI391953.1"/>
</dbReference>
<gene>
    <name evidence="3" type="ORF">HMPREF9336_03021</name>
</gene>
<dbReference type="Pfam" id="PF01878">
    <property type="entry name" value="EVE"/>
    <property type="match status" value="1"/>
</dbReference>
<keyword evidence="4" id="KW-1185">Reference proteome</keyword>
<accession>E5XU49</accession>
<dbReference type="HOGENOM" id="CLU_117727_0_0_11"/>
<dbReference type="HAMAP" id="MF_00771">
    <property type="entry name" value="UPF0310"/>
    <property type="match status" value="1"/>
</dbReference>
<dbReference type="OrthoDB" id="9793567at2"/>
<reference evidence="3 4" key="1">
    <citation type="journal article" date="2011" name="Stand. Genomic Sci.">
        <title>High quality draft genome sequence of Segniliparus rugosus CDC 945(T)= (ATCC BAA-974(T)).</title>
        <authorList>
            <person name="Earl A.M."/>
            <person name="Desjardins C.A."/>
            <person name="Fitzgerald M.G."/>
            <person name="Arachchi H.M."/>
            <person name="Zeng Q."/>
            <person name="Mehta T."/>
            <person name="Griggs A."/>
            <person name="Birren B.W."/>
            <person name="Toney N.C."/>
            <person name="Carr J."/>
            <person name="Posey J."/>
            <person name="Butler W.R."/>
        </authorList>
    </citation>
    <scope>NUCLEOTIDE SEQUENCE [LARGE SCALE GENOMIC DNA]</scope>
    <source>
        <strain evidence="4">ATCC BAA-974 / DSM 45345 / CCUG 50838 / CIP 108380 / JCM 13579 / CDC 945</strain>
    </source>
</reference>
<dbReference type="InterPro" id="IPR002740">
    <property type="entry name" value="EVE_domain"/>
</dbReference>
<evidence type="ECO:0000313" key="3">
    <source>
        <dbReference type="EMBL" id="EFV12112.1"/>
    </source>
</evidence>
<proteinExistence type="inferred from homology"/>
<name>E5XU49_SEGRC</name>
<evidence type="ECO:0000313" key="4">
    <source>
        <dbReference type="Proteomes" id="UP000004816"/>
    </source>
</evidence>
<evidence type="ECO:0000256" key="1">
    <source>
        <dbReference type="HAMAP-Rule" id="MF_00771"/>
    </source>
</evidence>
<dbReference type="CDD" id="cd21132">
    <property type="entry name" value="EVE-like"/>
    <property type="match status" value="1"/>
</dbReference>
<dbReference type="Proteomes" id="UP000004816">
    <property type="component" value="Unassembled WGS sequence"/>
</dbReference>